<dbReference type="PANTHER" id="PTHR10357:SF216">
    <property type="entry name" value="MALTOOLIGOSYL TREHALOSE SYNTHASE-RELATED"/>
    <property type="match status" value="1"/>
</dbReference>
<dbReference type="GO" id="GO:0047470">
    <property type="term" value="F:(1,4)-alpha-D-glucan 1-alpha-D-glucosylmutase activity"/>
    <property type="evidence" value="ECO:0007669"/>
    <property type="project" value="UniProtKB-EC"/>
</dbReference>
<gene>
    <name evidence="2" type="primary">treY</name>
    <name evidence="2" type="ORF">ENKNEFLB_00321</name>
</gene>
<dbReference type="Pfam" id="PF00128">
    <property type="entry name" value="Alpha-amylase"/>
    <property type="match status" value="1"/>
</dbReference>
<dbReference type="Proteomes" id="UP000679307">
    <property type="component" value="Chromosome"/>
</dbReference>
<dbReference type="SUPFAM" id="SSF51445">
    <property type="entry name" value="(Trans)glycosidases"/>
    <property type="match status" value="1"/>
</dbReference>
<dbReference type="InterPro" id="IPR013797">
    <property type="entry name" value="Maltooligo_trehalose_synth_4"/>
</dbReference>
<dbReference type="InterPro" id="IPR012767">
    <property type="entry name" value="Trehalose_TreY"/>
</dbReference>
<feature type="domain" description="Glycosyl hydrolase family 13 catalytic" evidence="1">
    <location>
        <begin position="6"/>
        <end position="720"/>
    </location>
</feature>
<dbReference type="EMBL" id="CP075371">
    <property type="protein sequence ID" value="QVT77952.1"/>
    <property type="molecule type" value="Genomic_DNA"/>
</dbReference>
<keyword evidence="3" id="KW-1185">Reference proteome</keyword>
<evidence type="ECO:0000313" key="3">
    <source>
        <dbReference type="Proteomes" id="UP000679307"/>
    </source>
</evidence>
<organism evidence="2 3">
    <name type="scientific">Nocardioides aquaticus</name>
    <dbReference type="NCBI Taxonomy" id="160826"/>
    <lineage>
        <taxon>Bacteria</taxon>
        <taxon>Bacillati</taxon>
        <taxon>Actinomycetota</taxon>
        <taxon>Actinomycetes</taxon>
        <taxon>Propionibacteriales</taxon>
        <taxon>Nocardioidaceae</taxon>
        <taxon>Nocardioides</taxon>
    </lineage>
</organism>
<name>A0ABX8EBZ8_9ACTN</name>
<keyword evidence="2" id="KW-0413">Isomerase</keyword>
<dbReference type="CDD" id="cd11336">
    <property type="entry name" value="AmyAc_MTSase"/>
    <property type="match status" value="1"/>
</dbReference>
<sequence>MTARVPASTYRVQVSAEQDLLEVAGLLDYLHDLGADWVYLSPLLTAEPGSDHGYDVVDHDHVDPARGGTAGLAAVSERARELGMGVLVDVVPNHVGVATPVQNGWWWDLLTHGRESAYAAAFDVDWDAGDGRVRIPVVGDDDQAFDAAHPADAPAPGTPEARVGHLALVAGDLGQLTLRYHDHVLPVAPGTAQPGDDADEVHARQAYQLVNWRVADAGLNYRRFFAVNTLAGIRVELPAVRDESHQEIRRWFDEGLVDGLRVDHPDGLRDPRGYLDDLAGITGGAYVLVEKILEPGEELPTDWATAGTTGYDAMAHVDRVLVDPAGEVPLSALDARLRGRESAGDDGAATWHSLVHGTKRTVADTILHSEVRRIVRDLRRERPDVVDALGDDAAVDAVSEVLACFGVYRSYLSPEDPDAGREHLDAALADARGHRPDLAATLDALAGPLGDPALDATRRLQQTSGMVMAKGVEDCAFYRWSPLTSLTEVGGDPSVFSLGVTGFHEEMARRQAERPHAMTAGSTHDTKRGEDVRARISVLAEVPDAWEAALARLLDLAPLPDPGFGNLLWQAVVGAWPATAPDRSLPDDLRSRLHGYAEKAMREAGDRTTWTAQDPAYEDAVHAAVDAAIDRPEVRELITDLVERLAGPGWSNALSAKLLSLTVPGVPDVYQGSELWEQSLVDPDNRRPVDFAMRTRALAALPDDSALVGSPDDDGMAKLRLVAATLRLRRDRPELFTGYAPVTASGPATDHVVALDRGGVVAVATRLPVGLAARGGWGDTRLDLPSAGDGARWRDVLTDREVGDDLAGILATYPVALLVREG</sequence>
<protein>
    <submittedName>
        <fullName evidence="2">Maltooligosyl trehalose synthase</fullName>
        <ecNumber evidence="2">5.4.99.15</ecNumber>
    </submittedName>
</protein>
<dbReference type="InterPro" id="IPR006047">
    <property type="entry name" value="GH13_cat_dom"/>
</dbReference>
<accession>A0ABX8EBZ8</accession>
<dbReference type="Gene3D" id="3.30.1590.10">
    <property type="entry name" value="Maltooligosyl trehalose synthase, domain 2"/>
    <property type="match status" value="1"/>
</dbReference>
<dbReference type="Gene3D" id="3.20.20.80">
    <property type="entry name" value="Glycosidases"/>
    <property type="match status" value="1"/>
</dbReference>
<dbReference type="Gene3D" id="1.10.10.470">
    <property type="entry name" value="Maltooligosyl trehalose synthase, domain 4"/>
    <property type="match status" value="1"/>
</dbReference>
<dbReference type="SMART" id="SM00642">
    <property type="entry name" value="Aamy"/>
    <property type="match status" value="1"/>
</dbReference>
<dbReference type="InterPro" id="IPR017853">
    <property type="entry name" value="GH"/>
</dbReference>
<proteinExistence type="predicted"/>
<reference evidence="2 3" key="1">
    <citation type="submission" date="2021-05" db="EMBL/GenBank/DDBJ databases">
        <title>Complete genome of Nocardioides aquaticus KCTC 9944T isolated from meromictic and hypersaline Ekho Lake, Antarctica.</title>
        <authorList>
            <person name="Hwang K."/>
            <person name="Kim K.M."/>
            <person name="Choe H."/>
        </authorList>
    </citation>
    <scope>NUCLEOTIDE SEQUENCE [LARGE SCALE GENOMIC DNA]</scope>
    <source>
        <strain evidence="2 3">KCTC 9944</strain>
    </source>
</reference>
<dbReference type="Gene3D" id="1.10.150.200">
    <property type="entry name" value="Maltooligosyl trehalose synthase, domain 3"/>
    <property type="match status" value="1"/>
</dbReference>
<dbReference type="NCBIfam" id="TIGR02401">
    <property type="entry name" value="trehalose_TreY"/>
    <property type="match status" value="1"/>
</dbReference>
<evidence type="ECO:0000313" key="2">
    <source>
        <dbReference type="EMBL" id="QVT77952.1"/>
    </source>
</evidence>
<dbReference type="RefSeq" id="WP_214057606.1">
    <property type="nucleotide sequence ID" value="NZ_BAAAHS010000017.1"/>
</dbReference>
<dbReference type="EC" id="5.4.99.15" evidence="2"/>
<dbReference type="PANTHER" id="PTHR10357">
    <property type="entry name" value="ALPHA-AMYLASE FAMILY MEMBER"/>
    <property type="match status" value="1"/>
</dbReference>
<evidence type="ECO:0000259" key="1">
    <source>
        <dbReference type="SMART" id="SM00642"/>
    </source>
</evidence>